<dbReference type="UniPathway" id="UPA00538">
    <property type="reaction ID" value="UER00593"/>
</dbReference>
<protein>
    <recommendedName>
        <fullName evidence="9">Lipoyl synthase</fullName>
        <ecNumber evidence="9">2.8.1.8</ecNumber>
    </recommendedName>
    <alternativeName>
        <fullName evidence="9">Lip-syn</fullName>
        <shortName evidence="9">LS</shortName>
    </alternativeName>
    <alternativeName>
        <fullName evidence="9">Lipoate synthase</fullName>
    </alternativeName>
    <alternativeName>
        <fullName evidence="9">Lipoic acid synthase</fullName>
    </alternativeName>
    <alternativeName>
        <fullName evidence="9">Sulfur insertion protein LipA</fullName>
    </alternativeName>
</protein>
<evidence type="ECO:0000259" key="10">
    <source>
        <dbReference type="PROSITE" id="PS51918"/>
    </source>
</evidence>
<dbReference type="SMART" id="SM00729">
    <property type="entry name" value="Elp3"/>
    <property type="match status" value="1"/>
</dbReference>
<dbReference type="AlphaFoldDB" id="A0A7C3SI09"/>
<feature type="binding site" evidence="9">
    <location>
        <position position="74"/>
    </location>
    <ligand>
        <name>[4Fe-4S] cluster</name>
        <dbReference type="ChEBI" id="CHEBI:49883"/>
        <label>2</label>
        <note>4Fe-4S-S-AdoMet</note>
    </ligand>
</feature>
<dbReference type="InterPro" id="IPR003698">
    <property type="entry name" value="Lipoyl_synth"/>
</dbReference>
<feature type="domain" description="Radical SAM core" evidence="10">
    <location>
        <begin position="53"/>
        <end position="269"/>
    </location>
</feature>
<evidence type="ECO:0000313" key="11">
    <source>
        <dbReference type="EMBL" id="HGB14163.1"/>
    </source>
</evidence>
<dbReference type="PROSITE" id="PS51918">
    <property type="entry name" value="RADICAL_SAM"/>
    <property type="match status" value="1"/>
</dbReference>
<dbReference type="NCBIfam" id="TIGR00510">
    <property type="entry name" value="lipA"/>
    <property type="match status" value="1"/>
</dbReference>
<evidence type="ECO:0000256" key="4">
    <source>
        <dbReference type="ARBA" id="ARBA00022691"/>
    </source>
</evidence>
<feature type="binding site" evidence="9">
    <location>
        <position position="71"/>
    </location>
    <ligand>
        <name>[4Fe-4S] cluster</name>
        <dbReference type="ChEBI" id="CHEBI:49883"/>
        <label>2</label>
        <note>4Fe-4S-S-AdoMet</note>
    </ligand>
</feature>
<evidence type="ECO:0000256" key="1">
    <source>
        <dbReference type="ARBA" id="ARBA00022485"/>
    </source>
</evidence>
<dbReference type="FunFam" id="3.20.20.70:FF:000186">
    <property type="entry name" value="Lipoyl synthase"/>
    <property type="match status" value="1"/>
</dbReference>
<evidence type="ECO:0000256" key="8">
    <source>
        <dbReference type="ARBA" id="ARBA00047326"/>
    </source>
</evidence>
<feature type="binding site" evidence="9">
    <location>
        <position position="52"/>
    </location>
    <ligand>
        <name>[4Fe-4S] cluster</name>
        <dbReference type="ChEBI" id="CHEBI:49883"/>
        <label>1</label>
    </ligand>
</feature>
<comment type="caution">
    <text evidence="11">The sequence shown here is derived from an EMBL/GenBank/DDBJ whole genome shotgun (WGS) entry which is preliminary data.</text>
</comment>
<dbReference type="GO" id="GO:0005737">
    <property type="term" value="C:cytoplasm"/>
    <property type="evidence" value="ECO:0007669"/>
    <property type="project" value="UniProtKB-SubCell"/>
</dbReference>
<keyword evidence="6 9" id="KW-0408">Iron</keyword>
<dbReference type="InterPro" id="IPR007197">
    <property type="entry name" value="rSAM"/>
</dbReference>
<evidence type="ECO:0000256" key="9">
    <source>
        <dbReference type="HAMAP-Rule" id="MF_00206"/>
    </source>
</evidence>
<dbReference type="GO" id="GO:0009249">
    <property type="term" value="P:protein lipoylation"/>
    <property type="evidence" value="ECO:0007669"/>
    <property type="project" value="UniProtKB-UniRule"/>
</dbReference>
<evidence type="ECO:0000256" key="6">
    <source>
        <dbReference type="ARBA" id="ARBA00023004"/>
    </source>
</evidence>
<dbReference type="GO" id="GO:0046872">
    <property type="term" value="F:metal ion binding"/>
    <property type="evidence" value="ECO:0007669"/>
    <property type="project" value="UniProtKB-KW"/>
</dbReference>
<dbReference type="InterPro" id="IPR013785">
    <property type="entry name" value="Aldolase_TIM"/>
</dbReference>
<dbReference type="PANTHER" id="PTHR10949">
    <property type="entry name" value="LIPOYL SYNTHASE"/>
    <property type="match status" value="1"/>
</dbReference>
<dbReference type="SFLD" id="SFLDG01058">
    <property type="entry name" value="lipoyl_synthase_like"/>
    <property type="match status" value="1"/>
</dbReference>
<feature type="binding site" evidence="9">
    <location>
        <position position="41"/>
    </location>
    <ligand>
        <name>[4Fe-4S] cluster</name>
        <dbReference type="ChEBI" id="CHEBI:49883"/>
        <label>1</label>
    </ligand>
</feature>
<feature type="binding site" evidence="9">
    <location>
        <position position="67"/>
    </location>
    <ligand>
        <name>[4Fe-4S] cluster</name>
        <dbReference type="ChEBI" id="CHEBI:49883"/>
        <label>2</label>
        <note>4Fe-4S-S-AdoMet</note>
    </ligand>
</feature>
<comment type="catalytic activity">
    <reaction evidence="8 9">
        <text>[[Fe-S] cluster scaffold protein carrying a second [4Fe-4S](2+) cluster] + N(6)-octanoyl-L-lysyl-[protein] + 2 oxidized [2Fe-2S]-[ferredoxin] + 2 S-adenosyl-L-methionine + 4 H(+) = [[Fe-S] cluster scaffold protein] + N(6)-[(R)-dihydrolipoyl]-L-lysyl-[protein] + 4 Fe(3+) + 2 hydrogen sulfide + 2 5'-deoxyadenosine + 2 L-methionine + 2 reduced [2Fe-2S]-[ferredoxin]</text>
        <dbReference type="Rhea" id="RHEA:16585"/>
        <dbReference type="Rhea" id="RHEA-COMP:9928"/>
        <dbReference type="Rhea" id="RHEA-COMP:10000"/>
        <dbReference type="Rhea" id="RHEA-COMP:10001"/>
        <dbReference type="Rhea" id="RHEA-COMP:10475"/>
        <dbReference type="Rhea" id="RHEA-COMP:14568"/>
        <dbReference type="Rhea" id="RHEA-COMP:14569"/>
        <dbReference type="ChEBI" id="CHEBI:15378"/>
        <dbReference type="ChEBI" id="CHEBI:17319"/>
        <dbReference type="ChEBI" id="CHEBI:29034"/>
        <dbReference type="ChEBI" id="CHEBI:29919"/>
        <dbReference type="ChEBI" id="CHEBI:33722"/>
        <dbReference type="ChEBI" id="CHEBI:33737"/>
        <dbReference type="ChEBI" id="CHEBI:33738"/>
        <dbReference type="ChEBI" id="CHEBI:57844"/>
        <dbReference type="ChEBI" id="CHEBI:59789"/>
        <dbReference type="ChEBI" id="CHEBI:78809"/>
        <dbReference type="ChEBI" id="CHEBI:83100"/>
        <dbReference type="EC" id="2.8.1.8"/>
    </reaction>
</comment>
<evidence type="ECO:0000256" key="5">
    <source>
        <dbReference type="ARBA" id="ARBA00022723"/>
    </source>
</evidence>
<comment type="similarity">
    <text evidence="9">Belongs to the radical SAM superfamily. Lipoyl synthase family.</text>
</comment>
<gene>
    <name evidence="9 11" type="primary">lipA</name>
    <name evidence="11" type="ORF">ENV62_02855</name>
</gene>
<dbReference type="Gene3D" id="3.20.20.70">
    <property type="entry name" value="Aldolase class I"/>
    <property type="match status" value="1"/>
</dbReference>
<dbReference type="NCBIfam" id="NF009544">
    <property type="entry name" value="PRK12928.1"/>
    <property type="match status" value="1"/>
</dbReference>
<dbReference type="SFLD" id="SFLDF00271">
    <property type="entry name" value="lipoyl_synthase"/>
    <property type="match status" value="1"/>
</dbReference>
<evidence type="ECO:0000256" key="3">
    <source>
        <dbReference type="ARBA" id="ARBA00022679"/>
    </source>
</evidence>
<dbReference type="NCBIfam" id="NF004019">
    <property type="entry name" value="PRK05481.1"/>
    <property type="match status" value="1"/>
</dbReference>
<feature type="binding site" evidence="9">
    <location>
        <position position="46"/>
    </location>
    <ligand>
        <name>[4Fe-4S] cluster</name>
        <dbReference type="ChEBI" id="CHEBI:49883"/>
        <label>1</label>
    </ligand>
</feature>
<evidence type="ECO:0000256" key="7">
    <source>
        <dbReference type="ARBA" id="ARBA00023014"/>
    </source>
</evidence>
<keyword evidence="7 9" id="KW-0411">Iron-sulfur</keyword>
<dbReference type="SFLD" id="SFLDS00029">
    <property type="entry name" value="Radical_SAM"/>
    <property type="match status" value="1"/>
</dbReference>
<dbReference type="GO" id="GO:0016992">
    <property type="term" value="F:lipoate synthase activity"/>
    <property type="evidence" value="ECO:0007669"/>
    <property type="project" value="UniProtKB-UniRule"/>
</dbReference>
<comment type="subcellular location">
    <subcellularLocation>
        <location evidence="9">Cytoplasm</location>
    </subcellularLocation>
</comment>
<organism evidence="11">
    <name type="scientific">Desulfobacca acetoxidans</name>
    <dbReference type="NCBI Taxonomy" id="60893"/>
    <lineage>
        <taxon>Bacteria</taxon>
        <taxon>Pseudomonadati</taxon>
        <taxon>Thermodesulfobacteriota</taxon>
        <taxon>Desulfobaccia</taxon>
        <taxon>Desulfobaccales</taxon>
        <taxon>Desulfobaccaceae</taxon>
        <taxon>Desulfobacca</taxon>
    </lineage>
</organism>
<dbReference type="EC" id="2.8.1.8" evidence="9"/>
<dbReference type="SUPFAM" id="SSF102114">
    <property type="entry name" value="Radical SAM enzymes"/>
    <property type="match status" value="1"/>
</dbReference>
<dbReference type="InterPro" id="IPR058240">
    <property type="entry name" value="rSAM_sf"/>
</dbReference>
<dbReference type="HAMAP" id="MF_00206">
    <property type="entry name" value="Lipoyl_synth"/>
    <property type="match status" value="1"/>
</dbReference>
<dbReference type="InterPro" id="IPR006638">
    <property type="entry name" value="Elp3/MiaA/NifB-like_rSAM"/>
</dbReference>
<comment type="cofactor">
    <cofactor evidence="9">
        <name>[4Fe-4S] cluster</name>
        <dbReference type="ChEBI" id="CHEBI:49883"/>
    </cofactor>
    <text evidence="9">Binds 2 [4Fe-4S] clusters per subunit. One cluster is coordinated with 3 cysteines and an exchangeable S-adenosyl-L-methionine.</text>
</comment>
<dbReference type="PANTHER" id="PTHR10949:SF0">
    <property type="entry name" value="LIPOYL SYNTHASE, MITOCHONDRIAL"/>
    <property type="match status" value="1"/>
</dbReference>
<sequence>MSLSAPVWLMEAVRRAKRTKGTEMVARTQELLEELRLPTVCESARCPNRGECFSHHTATFLILGDVCTRGCAFCAVQKGKPLPVEADEPQRLAQAAFRLGLRHVVITSVTRDDLPDGGAAHYARVVETLRQYCPGVRVELLVPDFGGSGEALATVLAAGPDILAHNLETVPRLYSKVRRGADYRRSLRLLQKAKQLSPQLVTKSGLMLGLGEEATEVEAVLQDLRQVDCDMLTLGQYLSPSLHHIPVARYLKPEEFVSWGRQALDLGFKSVAAGPLVRSSYKAPIFFHNLLA</sequence>
<dbReference type="EMBL" id="DTHB01000025">
    <property type="protein sequence ID" value="HGB14163.1"/>
    <property type="molecule type" value="Genomic_DNA"/>
</dbReference>
<name>A0A7C3SI09_9BACT</name>
<comment type="pathway">
    <text evidence="9">Protein modification; protein lipoylation via endogenous pathway; protein N(6)-(lipoyl)lysine from octanoyl-[acyl-carrier-protein]: step 2/2.</text>
</comment>
<comment type="function">
    <text evidence="9">Catalyzes the radical-mediated insertion of two sulfur atoms into the C-6 and C-8 positions of the octanoyl moiety bound to the lipoyl domains of lipoate-dependent enzymes, thereby converting the octanoylated domains into lipoylated derivatives.</text>
</comment>
<keyword evidence="1 9" id="KW-0004">4Fe-4S</keyword>
<dbReference type="CDD" id="cd01335">
    <property type="entry name" value="Radical_SAM"/>
    <property type="match status" value="1"/>
</dbReference>
<accession>A0A7C3SI09</accession>
<dbReference type="Pfam" id="PF04055">
    <property type="entry name" value="Radical_SAM"/>
    <property type="match status" value="1"/>
</dbReference>
<keyword evidence="4 9" id="KW-0949">S-adenosyl-L-methionine</keyword>
<reference evidence="11" key="1">
    <citation type="journal article" date="2020" name="mSystems">
        <title>Genome- and Community-Level Interaction Insights into Carbon Utilization and Element Cycling Functions of Hydrothermarchaeota in Hydrothermal Sediment.</title>
        <authorList>
            <person name="Zhou Z."/>
            <person name="Liu Y."/>
            <person name="Xu W."/>
            <person name="Pan J."/>
            <person name="Luo Z.H."/>
            <person name="Li M."/>
        </authorList>
    </citation>
    <scope>NUCLEOTIDE SEQUENCE [LARGE SCALE GENOMIC DNA]</scope>
    <source>
        <strain evidence="11">SpSt-776</strain>
    </source>
</reference>
<dbReference type="PIRSF" id="PIRSF005963">
    <property type="entry name" value="Lipoyl_synth"/>
    <property type="match status" value="1"/>
</dbReference>
<keyword evidence="5 9" id="KW-0479">Metal-binding</keyword>
<proteinExistence type="inferred from homology"/>
<feature type="binding site" evidence="9">
    <location>
        <position position="280"/>
    </location>
    <ligand>
        <name>[4Fe-4S] cluster</name>
        <dbReference type="ChEBI" id="CHEBI:49883"/>
        <label>1</label>
    </ligand>
</feature>
<keyword evidence="3 9" id="KW-0808">Transferase</keyword>
<dbReference type="GO" id="GO:0051539">
    <property type="term" value="F:4 iron, 4 sulfur cluster binding"/>
    <property type="evidence" value="ECO:0007669"/>
    <property type="project" value="UniProtKB-UniRule"/>
</dbReference>
<keyword evidence="2 9" id="KW-0963">Cytoplasm</keyword>
<evidence type="ECO:0000256" key="2">
    <source>
        <dbReference type="ARBA" id="ARBA00022490"/>
    </source>
</evidence>